<dbReference type="SUPFAM" id="SSF54654">
    <property type="entry name" value="CI-2 family of serine protease inhibitors"/>
    <property type="match status" value="1"/>
</dbReference>
<evidence type="ECO:0000256" key="2">
    <source>
        <dbReference type="ARBA" id="ARBA00022690"/>
    </source>
</evidence>
<protein>
    <submittedName>
        <fullName evidence="4">Uncharacterized protein</fullName>
    </submittedName>
</protein>
<name>A0A5N5FAT0_9ROSA</name>
<dbReference type="InterPro" id="IPR000864">
    <property type="entry name" value="Prot_inh_pot1"/>
</dbReference>
<evidence type="ECO:0000256" key="1">
    <source>
        <dbReference type="ARBA" id="ARBA00008210"/>
    </source>
</evidence>
<dbReference type="Proteomes" id="UP000327157">
    <property type="component" value="Chromosome 13"/>
</dbReference>
<evidence type="ECO:0000313" key="5">
    <source>
        <dbReference type="Proteomes" id="UP000327157"/>
    </source>
</evidence>
<dbReference type="Gene3D" id="3.30.10.10">
    <property type="entry name" value="Trypsin Inhibitor V, subunit A"/>
    <property type="match status" value="1"/>
</dbReference>
<sequence>MHIAQILFFLDKTEMSPRETYVITNYDCYRVWVWVDKHDGLVTKPPIIG</sequence>
<dbReference type="AlphaFoldDB" id="A0A5N5FAT0"/>
<keyword evidence="5" id="KW-1185">Reference proteome</keyword>
<reference evidence="4 5" key="1">
    <citation type="submission" date="2019-09" db="EMBL/GenBank/DDBJ databases">
        <authorList>
            <person name="Ou C."/>
        </authorList>
    </citation>
    <scope>NUCLEOTIDE SEQUENCE [LARGE SCALE GENOMIC DNA]</scope>
    <source>
        <strain evidence="4">S2</strain>
        <tissue evidence="4">Leaf</tissue>
    </source>
</reference>
<dbReference type="GO" id="GO:0009611">
    <property type="term" value="P:response to wounding"/>
    <property type="evidence" value="ECO:0007669"/>
    <property type="project" value="InterPro"/>
</dbReference>
<keyword evidence="3" id="KW-0722">Serine protease inhibitor</keyword>
<proteinExistence type="inferred from homology"/>
<keyword evidence="2" id="KW-0646">Protease inhibitor</keyword>
<evidence type="ECO:0000256" key="3">
    <source>
        <dbReference type="ARBA" id="ARBA00022900"/>
    </source>
</evidence>
<reference evidence="5" key="2">
    <citation type="submission" date="2019-10" db="EMBL/GenBank/DDBJ databases">
        <title>A de novo genome assembly of a pear dwarfing rootstock.</title>
        <authorList>
            <person name="Wang F."/>
            <person name="Wang J."/>
            <person name="Li S."/>
            <person name="Zhang Y."/>
            <person name="Fang M."/>
            <person name="Ma L."/>
            <person name="Zhao Y."/>
            <person name="Jiang S."/>
        </authorList>
    </citation>
    <scope>NUCLEOTIDE SEQUENCE [LARGE SCALE GENOMIC DNA]</scope>
</reference>
<comment type="similarity">
    <text evidence="1">Belongs to the protease inhibitor I13 (potato type I serine protease inhibitor) family.</text>
</comment>
<dbReference type="GO" id="GO:0004867">
    <property type="term" value="F:serine-type endopeptidase inhibitor activity"/>
    <property type="evidence" value="ECO:0007669"/>
    <property type="project" value="UniProtKB-KW"/>
</dbReference>
<gene>
    <name evidence="4" type="ORF">D8674_010348</name>
</gene>
<comment type="caution">
    <text evidence="4">The sequence shown here is derived from an EMBL/GenBank/DDBJ whole genome shotgun (WGS) entry which is preliminary data.</text>
</comment>
<evidence type="ECO:0000313" key="4">
    <source>
        <dbReference type="EMBL" id="KAB2600077.1"/>
    </source>
</evidence>
<dbReference type="EMBL" id="SMOL01000753">
    <property type="protein sequence ID" value="KAB2600077.1"/>
    <property type="molecule type" value="Genomic_DNA"/>
</dbReference>
<dbReference type="OrthoDB" id="10013825at2759"/>
<dbReference type="InterPro" id="IPR036354">
    <property type="entry name" value="Prot_inh_pot1_sf"/>
</dbReference>
<reference evidence="4 5" key="3">
    <citation type="submission" date="2019-11" db="EMBL/GenBank/DDBJ databases">
        <title>A de novo genome assembly of a pear dwarfing rootstock.</title>
        <authorList>
            <person name="Wang F."/>
            <person name="Wang J."/>
            <person name="Li S."/>
            <person name="Zhang Y."/>
            <person name="Fang M."/>
            <person name="Ma L."/>
            <person name="Zhao Y."/>
            <person name="Jiang S."/>
        </authorList>
    </citation>
    <scope>NUCLEOTIDE SEQUENCE [LARGE SCALE GENOMIC DNA]</scope>
    <source>
        <strain evidence="4">S2</strain>
        <tissue evidence="4">Leaf</tissue>
    </source>
</reference>
<dbReference type="Pfam" id="PF00280">
    <property type="entry name" value="potato_inhibit"/>
    <property type="match status" value="1"/>
</dbReference>
<organism evidence="4 5">
    <name type="scientific">Pyrus ussuriensis x Pyrus communis</name>
    <dbReference type="NCBI Taxonomy" id="2448454"/>
    <lineage>
        <taxon>Eukaryota</taxon>
        <taxon>Viridiplantae</taxon>
        <taxon>Streptophyta</taxon>
        <taxon>Embryophyta</taxon>
        <taxon>Tracheophyta</taxon>
        <taxon>Spermatophyta</taxon>
        <taxon>Magnoliopsida</taxon>
        <taxon>eudicotyledons</taxon>
        <taxon>Gunneridae</taxon>
        <taxon>Pentapetalae</taxon>
        <taxon>rosids</taxon>
        <taxon>fabids</taxon>
        <taxon>Rosales</taxon>
        <taxon>Rosaceae</taxon>
        <taxon>Amygdaloideae</taxon>
        <taxon>Maleae</taxon>
        <taxon>Pyrus</taxon>
    </lineage>
</organism>
<accession>A0A5N5FAT0</accession>